<dbReference type="Pfam" id="PF13704">
    <property type="entry name" value="Glyco_tranf_2_4"/>
    <property type="match status" value="1"/>
</dbReference>
<proteinExistence type="predicted"/>
<evidence type="ECO:0008006" key="2">
    <source>
        <dbReference type="Google" id="ProtNLM"/>
    </source>
</evidence>
<dbReference type="SUPFAM" id="SSF53335">
    <property type="entry name" value="S-adenosyl-L-methionine-dependent methyltransferases"/>
    <property type="match status" value="1"/>
</dbReference>
<dbReference type="Pfam" id="PF13489">
    <property type="entry name" value="Methyltransf_23"/>
    <property type="match status" value="1"/>
</dbReference>
<dbReference type="Gene3D" id="3.40.50.150">
    <property type="entry name" value="Vaccinia Virus protein VP39"/>
    <property type="match status" value="1"/>
</dbReference>
<sequence length="491" mass="56481">MKYFLPKDYSIRSEHVLYTDAPSELTYQPYVYKLAEHFVDQANLKYVIDIGCGSAGKLKNLANKCKIIGFDSPVGVAMAKNTIPKGEFIEQDLEKTLPALDKEVIEQSVIICSDVIEHLQQPDNLASQLAKLAKVAPFVIVSTPDRDRSRGWLDQGPPANPAHVMEWNGTEFVRFLKENGFESVPFHGNTINTDHHCAKSTLITVTGRHASIERRIPTVKVAAIIHSYNESDMIEETVRHLYNQGIEVHVFDNWSVDGTWEKLQLLQEHGMLVNVTRFPDAPSQNYEWSMQLSKTTEYAKTLDADWVMHHDADELRVSPWPELNLSSAISLVDHKGYNAIDFTVIDFRFVENIKPKGWPYEQELNHFEFGRRPGHFIQVKCWKNTKNVEVELAKSGGHEAIFENRKVFPIKFLLKHYPLRSKEQAQAKVFKDRLPRFEKEKAQFGWHNQYNCYIDGNEVKGWDRHALTPWHPSLFYSEFVIERISGIGLTD</sequence>
<dbReference type="Gene3D" id="3.90.550.10">
    <property type="entry name" value="Spore Coat Polysaccharide Biosynthesis Protein SpsA, Chain A"/>
    <property type="match status" value="1"/>
</dbReference>
<dbReference type="CDD" id="cd02440">
    <property type="entry name" value="AdoMet_MTases"/>
    <property type="match status" value="1"/>
</dbReference>
<dbReference type="RefSeq" id="WP_000873302.1">
    <property type="nucleotide sequence ID" value="NZ_JAACMK010000027.1"/>
</dbReference>
<dbReference type="AlphaFoldDB" id="Q06BC3"/>
<dbReference type="EMBL" id="DQ915177">
    <property type="protein sequence ID" value="ABI85331.1"/>
    <property type="molecule type" value="Genomic_DNA"/>
</dbReference>
<organism evidence="1">
    <name type="scientific">Vibrio cholerae</name>
    <dbReference type="NCBI Taxonomy" id="666"/>
    <lineage>
        <taxon>Bacteria</taxon>
        <taxon>Pseudomonadati</taxon>
        <taxon>Pseudomonadota</taxon>
        <taxon>Gammaproteobacteria</taxon>
        <taxon>Vibrionales</taxon>
        <taxon>Vibrionaceae</taxon>
        <taxon>Vibrio</taxon>
    </lineage>
</organism>
<name>Q06BC3_VIBCL</name>
<reference evidence="1" key="1">
    <citation type="journal article" date="2007" name="BMC Microbiol.">
        <title>The capsule polysaccharide structure and biogenesis for non-O1 Vibrio cholerae NRT36S: genes are embedded in the LPS region.</title>
        <authorList>
            <person name="Chen Y."/>
            <person name="Bystricky P."/>
            <person name="Adeyeye J."/>
            <person name="Panigrahi P."/>
            <person name="Ali A."/>
            <person name="Johnson J.A."/>
            <person name="Bush C.A."/>
            <person name="Morris J.G.Jr."/>
            <person name="Stine O.C."/>
        </authorList>
    </citation>
    <scope>NUCLEOTIDE SEQUENCE</scope>
    <source>
        <strain evidence="1">NRT36S</strain>
    </source>
</reference>
<dbReference type="InterPro" id="IPR029044">
    <property type="entry name" value="Nucleotide-diphossugar_trans"/>
</dbReference>
<dbReference type="SUPFAM" id="SSF53448">
    <property type="entry name" value="Nucleotide-diphospho-sugar transferases"/>
    <property type="match status" value="1"/>
</dbReference>
<accession>Q06BC3</accession>
<evidence type="ECO:0000313" key="1">
    <source>
        <dbReference type="EMBL" id="ABI85331.1"/>
    </source>
</evidence>
<dbReference type="InterPro" id="IPR029063">
    <property type="entry name" value="SAM-dependent_MTases_sf"/>
</dbReference>
<dbReference type="CAZy" id="GT2">
    <property type="family name" value="Glycosyltransferase Family 2"/>
</dbReference>
<protein>
    <recommendedName>
        <fullName evidence="2">Methyltransferase domain-containing protein</fullName>
    </recommendedName>
</protein>